<evidence type="ECO:0000313" key="4">
    <source>
        <dbReference type="Proteomes" id="UP001367030"/>
    </source>
</evidence>
<dbReference type="PIRSF" id="PIRSF017082">
    <property type="entry name" value="YflP"/>
    <property type="match status" value="1"/>
</dbReference>
<dbReference type="CDD" id="cd13578">
    <property type="entry name" value="PBP2_Bug27"/>
    <property type="match status" value="1"/>
</dbReference>
<feature type="chain" id="PRO_5046395150" evidence="2">
    <location>
        <begin position="31"/>
        <end position="329"/>
    </location>
</feature>
<dbReference type="EMBL" id="JBBKZS010000011">
    <property type="protein sequence ID" value="MEJ8857545.1"/>
    <property type="molecule type" value="Genomic_DNA"/>
</dbReference>
<comment type="caution">
    <text evidence="3">The sequence shown here is derived from an EMBL/GenBank/DDBJ whole genome shotgun (WGS) entry which is preliminary data.</text>
</comment>
<keyword evidence="2" id="KW-0732">Signal</keyword>
<dbReference type="PANTHER" id="PTHR42928">
    <property type="entry name" value="TRICARBOXYLATE-BINDING PROTEIN"/>
    <property type="match status" value="1"/>
</dbReference>
<evidence type="ECO:0000256" key="2">
    <source>
        <dbReference type="SAM" id="SignalP"/>
    </source>
</evidence>
<reference evidence="3 4" key="1">
    <citation type="submission" date="2024-03" db="EMBL/GenBank/DDBJ databases">
        <title>Novel species of the genus Variovorax.</title>
        <authorList>
            <person name="Liu Q."/>
            <person name="Xin Y.-H."/>
        </authorList>
    </citation>
    <scope>NUCLEOTIDE SEQUENCE [LARGE SCALE GENOMIC DNA]</scope>
    <source>
        <strain evidence="3 4">KACC 18901</strain>
    </source>
</reference>
<protein>
    <submittedName>
        <fullName evidence="3">Tripartite tricarboxylate transporter substrate binding protein</fullName>
    </submittedName>
</protein>
<dbReference type="SUPFAM" id="SSF53850">
    <property type="entry name" value="Periplasmic binding protein-like II"/>
    <property type="match status" value="1"/>
</dbReference>
<dbReference type="Gene3D" id="3.40.190.150">
    <property type="entry name" value="Bordetella uptake gene, domain 1"/>
    <property type="match status" value="1"/>
</dbReference>
<accession>A0ABU8XCH6</accession>
<dbReference type="Proteomes" id="UP001367030">
    <property type="component" value="Unassembled WGS sequence"/>
</dbReference>
<evidence type="ECO:0000256" key="1">
    <source>
        <dbReference type="ARBA" id="ARBA00006987"/>
    </source>
</evidence>
<feature type="signal peptide" evidence="2">
    <location>
        <begin position="1"/>
        <end position="30"/>
    </location>
</feature>
<comment type="similarity">
    <text evidence="1">Belongs to the UPF0065 (bug) family.</text>
</comment>
<keyword evidence="4" id="KW-1185">Reference proteome</keyword>
<organism evidence="3 4">
    <name type="scientific">Variovorax robiniae</name>
    <dbReference type="NCBI Taxonomy" id="1836199"/>
    <lineage>
        <taxon>Bacteria</taxon>
        <taxon>Pseudomonadati</taxon>
        <taxon>Pseudomonadota</taxon>
        <taxon>Betaproteobacteria</taxon>
        <taxon>Burkholderiales</taxon>
        <taxon>Comamonadaceae</taxon>
        <taxon>Variovorax</taxon>
    </lineage>
</organism>
<evidence type="ECO:0000313" key="3">
    <source>
        <dbReference type="EMBL" id="MEJ8857545.1"/>
    </source>
</evidence>
<proteinExistence type="inferred from homology"/>
<gene>
    <name evidence="3" type="ORF">WKW79_23440</name>
</gene>
<dbReference type="RefSeq" id="WP_340337612.1">
    <property type="nucleotide sequence ID" value="NZ_JBBKZS010000011.1"/>
</dbReference>
<sequence length="329" mass="34778">MKRSDFHLRRGILASACLSGLGALPALVRAAAPAWPSQPIRLIVPTAPGGPSDLVARTWTRAVGAEWNAIFVVDNKPGASQIIGTQAVASAAPDGYTLLQAASSMATMPLVVDHLPFDVNKDFVAISQTHLTPLVVVVDPKLPIKSMADLIRYAKEHPGALSFGHTGEGSSQQLATRLLAQKAGLPNLLEVPYKGSSQAHPDLIGGRLSVMIDPVSAVAPHIKSGALRALAVTTSARVEAFPDLPTVAESGVPGYEVSSWGGVFAPAGTPKDVVNRVYQALRKTLETPETKTKFSDWGLVAKTSTPAEFDSFVRSEVSRWRAVMLAPKT</sequence>
<dbReference type="Pfam" id="PF03401">
    <property type="entry name" value="TctC"/>
    <property type="match status" value="1"/>
</dbReference>
<dbReference type="InterPro" id="IPR005064">
    <property type="entry name" value="BUG"/>
</dbReference>
<dbReference type="Gene3D" id="3.40.190.10">
    <property type="entry name" value="Periplasmic binding protein-like II"/>
    <property type="match status" value="1"/>
</dbReference>
<dbReference type="InterPro" id="IPR042100">
    <property type="entry name" value="Bug_dom1"/>
</dbReference>
<name>A0ABU8XCH6_9BURK</name>
<dbReference type="PANTHER" id="PTHR42928:SF5">
    <property type="entry name" value="BLR1237 PROTEIN"/>
    <property type="match status" value="1"/>
</dbReference>